<evidence type="ECO:0000256" key="1">
    <source>
        <dbReference type="SAM" id="MobiDB-lite"/>
    </source>
</evidence>
<gene>
    <name evidence="2" type="ORF">B6S12_08835</name>
</gene>
<sequence>MPTEIANQFSGLPMASLIGGPLQAACDAQLQLANATANFIKTVGMKEDGETIRTADFHYERINEDGSTQKMSIQAPLLTIVKVPSLAINSLDITFDMEVKTAEESKESSDKSGTLDAEASIGFACFKARVSVKGSISSHKENTRRTDTSAKYHVELHARDDGMSEGLSRVLDIIQNSIQPKAEGATKQIENAQTANEEQSVTE</sequence>
<organism evidence="2 3">
    <name type="scientific">Helicobacter valdiviensis</name>
    <dbReference type="NCBI Taxonomy" id="1458358"/>
    <lineage>
        <taxon>Bacteria</taxon>
        <taxon>Pseudomonadati</taxon>
        <taxon>Campylobacterota</taxon>
        <taxon>Epsilonproteobacteria</taxon>
        <taxon>Campylobacterales</taxon>
        <taxon>Helicobacteraceae</taxon>
        <taxon>Helicobacter</taxon>
    </lineage>
</organism>
<dbReference type="Proteomes" id="UP000249746">
    <property type="component" value="Unassembled WGS sequence"/>
</dbReference>
<evidence type="ECO:0000313" key="3">
    <source>
        <dbReference type="Proteomes" id="UP000249746"/>
    </source>
</evidence>
<reference evidence="2 3" key="1">
    <citation type="submission" date="2017-03" db="EMBL/GenBank/DDBJ databases">
        <title>Genomic and clinical evidence uncovers the enterohepatic species Helicobacter valdiviensis as a potential human intestinal pathogen.</title>
        <authorList>
            <person name="Fresia P."/>
            <person name="Jara R."/>
            <person name="Sierra R."/>
            <person name="Ferres I."/>
            <person name="Greif G."/>
            <person name="Iraola G."/>
            <person name="Collado L."/>
        </authorList>
    </citation>
    <scope>NUCLEOTIDE SEQUENCE [LARGE SCALE GENOMIC DNA]</scope>
    <source>
        <strain evidence="2 3">WBE14</strain>
    </source>
</reference>
<dbReference type="RefSeq" id="WP_111230439.1">
    <property type="nucleotide sequence ID" value="NZ_NBIU01000032.1"/>
</dbReference>
<evidence type="ECO:0000313" key="2">
    <source>
        <dbReference type="EMBL" id="PZT47489.1"/>
    </source>
</evidence>
<proteinExistence type="predicted"/>
<dbReference type="OrthoDB" id="1043330at2"/>
<accession>A0A2W6MU95</accession>
<feature type="region of interest" description="Disordered" evidence="1">
    <location>
        <begin position="181"/>
        <end position="203"/>
    </location>
</feature>
<feature type="compositionally biased region" description="Polar residues" evidence="1">
    <location>
        <begin position="188"/>
        <end position="203"/>
    </location>
</feature>
<dbReference type="AlphaFoldDB" id="A0A2W6MU95"/>
<evidence type="ECO:0008006" key="4">
    <source>
        <dbReference type="Google" id="ProtNLM"/>
    </source>
</evidence>
<keyword evidence="3" id="KW-1185">Reference proteome</keyword>
<protein>
    <recommendedName>
        <fullName evidence="4">DUF2589 domain-containing protein</fullName>
    </recommendedName>
</protein>
<dbReference type="Pfam" id="PF11655">
    <property type="entry name" value="DUF2589"/>
    <property type="match status" value="1"/>
</dbReference>
<comment type="caution">
    <text evidence="2">The sequence shown here is derived from an EMBL/GenBank/DDBJ whole genome shotgun (WGS) entry which is preliminary data.</text>
</comment>
<name>A0A2W6MU95_9HELI</name>
<dbReference type="InterPro" id="IPR024510">
    <property type="entry name" value="DUF2589"/>
</dbReference>
<dbReference type="EMBL" id="NBIU01000032">
    <property type="protein sequence ID" value="PZT47489.1"/>
    <property type="molecule type" value="Genomic_DNA"/>
</dbReference>